<feature type="transmembrane region" description="Helical" evidence="5">
    <location>
        <begin position="77"/>
        <end position="96"/>
    </location>
</feature>
<evidence type="ECO:0000256" key="5">
    <source>
        <dbReference type="SAM" id="Phobius"/>
    </source>
</evidence>
<feature type="transmembrane region" description="Helical" evidence="5">
    <location>
        <begin position="295"/>
        <end position="313"/>
    </location>
</feature>
<dbReference type="Gene3D" id="1.20.1250.20">
    <property type="entry name" value="MFS general substrate transporter like domains"/>
    <property type="match status" value="2"/>
</dbReference>
<reference evidence="7 8" key="1">
    <citation type="submission" date="2016-10" db="EMBL/GenBank/DDBJ databases">
        <authorList>
            <person name="de Groot N.N."/>
        </authorList>
    </citation>
    <scope>NUCLEOTIDE SEQUENCE [LARGE SCALE GENOMIC DNA]</scope>
    <source>
        <strain evidence="8">E92,LMG 26720,CCM 7988</strain>
    </source>
</reference>
<evidence type="ECO:0000256" key="3">
    <source>
        <dbReference type="ARBA" id="ARBA00022989"/>
    </source>
</evidence>
<evidence type="ECO:0000256" key="1">
    <source>
        <dbReference type="ARBA" id="ARBA00004141"/>
    </source>
</evidence>
<feature type="transmembrane region" description="Helical" evidence="5">
    <location>
        <begin position="44"/>
        <end position="65"/>
    </location>
</feature>
<keyword evidence="3 5" id="KW-1133">Transmembrane helix</keyword>
<dbReference type="AlphaFoldDB" id="A0A1I5XBF1"/>
<feature type="transmembrane region" description="Helical" evidence="5">
    <location>
        <begin position="260"/>
        <end position="279"/>
    </location>
</feature>
<proteinExistence type="predicted"/>
<evidence type="ECO:0000256" key="2">
    <source>
        <dbReference type="ARBA" id="ARBA00022692"/>
    </source>
</evidence>
<dbReference type="PROSITE" id="PS50850">
    <property type="entry name" value="MFS"/>
    <property type="match status" value="1"/>
</dbReference>
<evidence type="ECO:0000313" key="8">
    <source>
        <dbReference type="Proteomes" id="UP000199306"/>
    </source>
</evidence>
<dbReference type="GO" id="GO:0016020">
    <property type="term" value="C:membrane"/>
    <property type="evidence" value="ECO:0007669"/>
    <property type="project" value="UniProtKB-SubCell"/>
</dbReference>
<dbReference type="STRING" id="1079859.SAMN04515674_11450"/>
<dbReference type="CDD" id="cd17319">
    <property type="entry name" value="MFS_ExuT_GudP_like"/>
    <property type="match status" value="1"/>
</dbReference>
<dbReference type="EMBL" id="FOXH01000014">
    <property type="protein sequence ID" value="SFQ29309.1"/>
    <property type="molecule type" value="Genomic_DNA"/>
</dbReference>
<gene>
    <name evidence="7" type="ORF">SAMN04515674_11450</name>
</gene>
<dbReference type="OrthoDB" id="9781156at2"/>
<dbReference type="SUPFAM" id="SSF103473">
    <property type="entry name" value="MFS general substrate transporter"/>
    <property type="match status" value="1"/>
</dbReference>
<feature type="transmembrane region" description="Helical" evidence="5">
    <location>
        <begin position="161"/>
        <end position="181"/>
    </location>
</feature>
<dbReference type="InterPro" id="IPR011701">
    <property type="entry name" value="MFS"/>
</dbReference>
<comment type="subcellular location">
    <subcellularLocation>
        <location evidence="1">Membrane</location>
        <topology evidence="1">Multi-pass membrane protein</topology>
    </subcellularLocation>
</comment>
<sequence length="409" mass="45163">MKKRHEVLLVLSILSLITFLDRIAISSAGEHITKDLGLSTAQWGWILGIFTLSYGAFEVPSGLLGDKIGAKKVLIRVVLWWSAFTVLTGFATGFWSLFLIRFLFGIGEAGAYPNISIALAKWFPSTERGRAQAIIWAASRLGAALTPLLVIPIQRNFGWEVSFYVLGLAGALWVIFWAFWYNEEPAQAKDISENELQEILSKRQLDDHTSRSFFSFLKHKNLWLLLIMYFCYASGAYFFQGWLPKYLQRGKGFSEEELKMVTSLPFLFAAAGCLTGGFLSDKCVNRFGRTTGRRIIPVVGLSVSGILLIACALTDNKEIALIFLSVGGAFMDFTAPVSWAVAMDIGGKSSGTISGAMNTAGLTGAYITTVSFGYLATSFNYNTPVWLIGGMLLFGSILWFWIDAEKKLT</sequence>
<feature type="transmembrane region" description="Helical" evidence="5">
    <location>
        <begin position="383"/>
        <end position="402"/>
    </location>
</feature>
<evidence type="ECO:0000259" key="6">
    <source>
        <dbReference type="PROSITE" id="PS50850"/>
    </source>
</evidence>
<dbReference type="InterPro" id="IPR020846">
    <property type="entry name" value="MFS_dom"/>
</dbReference>
<feature type="transmembrane region" description="Helical" evidence="5">
    <location>
        <begin position="355"/>
        <end position="377"/>
    </location>
</feature>
<dbReference type="GO" id="GO:0022857">
    <property type="term" value="F:transmembrane transporter activity"/>
    <property type="evidence" value="ECO:0007669"/>
    <property type="project" value="InterPro"/>
</dbReference>
<dbReference type="InterPro" id="IPR036259">
    <property type="entry name" value="MFS_trans_sf"/>
</dbReference>
<keyword evidence="4 5" id="KW-0472">Membrane</keyword>
<evidence type="ECO:0000256" key="4">
    <source>
        <dbReference type="ARBA" id="ARBA00023136"/>
    </source>
</evidence>
<dbReference type="PANTHER" id="PTHR11662:SF399">
    <property type="entry name" value="FI19708P1-RELATED"/>
    <property type="match status" value="1"/>
</dbReference>
<dbReference type="Proteomes" id="UP000199306">
    <property type="component" value="Unassembled WGS sequence"/>
</dbReference>
<feature type="transmembrane region" description="Helical" evidence="5">
    <location>
        <begin position="221"/>
        <end position="240"/>
    </location>
</feature>
<protein>
    <submittedName>
        <fullName evidence="7">Sugar phosphate permease</fullName>
    </submittedName>
</protein>
<dbReference type="RefSeq" id="WP_092018924.1">
    <property type="nucleotide sequence ID" value="NZ_FOXH01000014.1"/>
</dbReference>
<name>A0A1I5XBF1_9BACT</name>
<keyword evidence="2 5" id="KW-0812">Transmembrane</keyword>
<dbReference type="InterPro" id="IPR050382">
    <property type="entry name" value="MFS_Na/Anion_cotransporter"/>
</dbReference>
<feature type="transmembrane region" description="Helical" evidence="5">
    <location>
        <begin position="319"/>
        <end position="343"/>
    </location>
</feature>
<keyword evidence="8" id="KW-1185">Reference proteome</keyword>
<organism evidence="7 8">
    <name type="scientific">Pseudarcicella hirudinis</name>
    <dbReference type="NCBI Taxonomy" id="1079859"/>
    <lineage>
        <taxon>Bacteria</taxon>
        <taxon>Pseudomonadati</taxon>
        <taxon>Bacteroidota</taxon>
        <taxon>Cytophagia</taxon>
        <taxon>Cytophagales</taxon>
        <taxon>Flectobacillaceae</taxon>
        <taxon>Pseudarcicella</taxon>
    </lineage>
</organism>
<feature type="domain" description="Major facilitator superfamily (MFS) profile" evidence="6">
    <location>
        <begin position="7"/>
        <end position="407"/>
    </location>
</feature>
<dbReference type="PANTHER" id="PTHR11662">
    <property type="entry name" value="SOLUTE CARRIER FAMILY 17"/>
    <property type="match status" value="1"/>
</dbReference>
<evidence type="ECO:0000313" key="7">
    <source>
        <dbReference type="EMBL" id="SFQ29309.1"/>
    </source>
</evidence>
<accession>A0A1I5XBF1</accession>
<dbReference type="Pfam" id="PF07690">
    <property type="entry name" value="MFS_1"/>
    <property type="match status" value="1"/>
</dbReference>